<dbReference type="GO" id="GO:0008170">
    <property type="term" value="F:N-methyltransferase activity"/>
    <property type="evidence" value="ECO:0007669"/>
    <property type="project" value="InterPro"/>
</dbReference>
<dbReference type="KEGG" id="dcm:NIES806_03020"/>
<dbReference type="REBASE" id="207598">
    <property type="entry name" value="M.Dco806ORF3020P"/>
</dbReference>
<feature type="domain" description="DNA methylase N-4/N-6" evidence="6">
    <location>
        <begin position="69"/>
        <end position="375"/>
    </location>
</feature>
<dbReference type="Pfam" id="PF01555">
    <property type="entry name" value="N6_N4_Mtase"/>
    <property type="match status" value="1"/>
</dbReference>
<keyword evidence="2 7" id="KW-0489">Methyltransferase</keyword>
<evidence type="ECO:0000313" key="8">
    <source>
        <dbReference type="Proteomes" id="UP000218702"/>
    </source>
</evidence>
<dbReference type="InterPro" id="IPR029063">
    <property type="entry name" value="SAM-dependent_MTases_sf"/>
</dbReference>
<dbReference type="SUPFAM" id="SSF53335">
    <property type="entry name" value="S-adenosyl-L-methionine-dependent methyltransferases"/>
    <property type="match status" value="1"/>
</dbReference>
<feature type="region of interest" description="Disordered" evidence="5">
    <location>
        <begin position="537"/>
        <end position="559"/>
    </location>
</feature>
<proteinExistence type="inferred from homology"/>
<organism evidence="7 8">
    <name type="scientific">Dolichospermum compactum NIES-806</name>
    <dbReference type="NCBI Taxonomy" id="1973481"/>
    <lineage>
        <taxon>Bacteria</taxon>
        <taxon>Bacillati</taxon>
        <taxon>Cyanobacteriota</taxon>
        <taxon>Cyanophyceae</taxon>
        <taxon>Nostocales</taxon>
        <taxon>Aphanizomenonaceae</taxon>
        <taxon>Dolichospermum</taxon>
        <taxon>Dolichospermum compactum</taxon>
    </lineage>
</organism>
<dbReference type="GO" id="GO:0032259">
    <property type="term" value="P:methylation"/>
    <property type="evidence" value="ECO:0007669"/>
    <property type="project" value="UniProtKB-KW"/>
</dbReference>
<dbReference type="GO" id="GO:0003677">
    <property type="term" value="F:DNA binding"/>
    <property type="evidence" value="ECO:0007669"/>
    <property type="project" value="InterPro"/>
</dbReference>
<evidence type="ECO:0000259" key="6">
    <source>
        <dbReference type="Pfam" id="PF01555"/>
    </source>
</evidence>
<dbReference type="AlphaFoldDB" id="A0A1Z4UYC8"/>
<protein>
    <submittedName>
        <fullName evidence="7">Adenine specific DNA methylase-N end</fullName>
    </submittedName>
</protein>
<gene>
    <name evidence="7" type="ORF">NIES806_03020</name>
</gene>
<dbReference type="RefSeq" id="WP_096663102.1">
    <property type="nucleotide sequence ID" value="NZ_AP018316.1"/>
</dbReference>
<evidence type="ECO:0000256" key="1">
    <source>
        <dbReference type="ARBA" id="ARBA00006594"/>
    </source>
</evidence>
<keyword evidence="3" id="KW-0808">Transferase</keyword>
<dbReference type="InterPro" id="IPR002295">
    <property type="entry name" value="N4/N6-MTase_EcoPI_Mod-like"/>
</dbReference>
<evidence type="ECO:0000256" key="3">
    <source>
        <dbReference type="ARBA" id="ARBA00022679"/>
    </source>
</evidence>
<dbReference type="PRINTS" id="PR00506">
    <property type="entry name" value="D21N6MTFRASE"/>
</dbReference>
<dbReference type="Gene3D" id="3.40.50.150">
    <property type="entry name" value="Vaccinia Virus protein VP39"/>
    <property type="match status" value="1"/>
</dbReference>
<evidence type="ECO:0000256" key="2">
    <source>
        <dbReference type="ARBA" id="ARBA00022603"/>
    </source>
</evidence>
<keyword evidence="8" id="KW-1185">Reference proteome</keyword>
<comment type="similarity">
    <text evidence="1">Belongs to the N(4)/N(6)-methyltransferase family.</text>
</comment>
<dbReference type="OrthoDB" id="9800801at2"/>
<dbReference type="InterPro" id="IPR002052">
    <property type="entry name" value="DNA_methylase_N6_adenine_CS"/>
</dbReference>
<name>A0A1Z4UYC8_9CYAN</name>
<dbReference type="PIRSF" id="PIRSF015855">
    <property type="entry name" value="TypeIII_Mtase_mKpnI"/>
    <property type="match status" value="1"/>
</dbReference>
<keyword evidence="4" id="KW-0949">S-adenosyl-L-methionine</keyword>
<sequence length="559" mass="64581">MTKKQRLELTWIGKEIRPKLEPRILLEDSEKSYHATHRVCENDIFDNRLIRGDNLLALKALEQEFTGKVKCIFIDPPYNTGNAFPNYYDDGLEHSRWLSLMKDRLEIIYKLLSEDGSLWITIDDNEAHYLKVMCDEIFGRNCFITSFIWKKVDSPNDNKVPITPDHEYVLCFAKNPNLVKFKQKPDDSILEAYRNLDSESDRPYKDRLLKKNGKSSLRSDRPSMFFPVIAPDGTEVFPIHDDGREACWAMGKKGVEDLVAKGNLIWKQREQNGIKRWIPYTREFAPDNPSRPYPTIWNDLDTTRQTKAHQKTLFGENQVFDTPKPENLICRILQMSTESGDLVLDSFAGSGTTGAVAHKMGRRWIMIELGEHCHTHIIPRLKKVIDGEDQGGISKAVNWKAGGGFRYYRLAPSLLEKDKWGNWIINKEYNPAMLAEALCKIEGFTYSPSDTFYWQHGYSTERDFIYVTTQNLSHEQLSQLADEVGQERTLLVLCSAFRGKVDTFPNLTIKKIPQQILSRCEWGHDDYSLKTENLPKATPKIEQPSPQKPQQQHIQQSLF</sequence>
<accession>A0A1Z4UYC8</accession>
<evidence type="ECO:0000256" key="5">
    <source>
        <dbReference type="SAM" id="MobiDB-lite"/>
    </source>
</evidence>
<dbReference type="PROSITE" id="PS00092">
    <property type="entry name" value="N6_MTASE"/>
    <property type="match status" value="1"/>
</dbReference>
<evidence type="ECO:0000256" key="4">
    <source>
        <dbReference type="ARBA" id="ARBA00022691"/>
    </source>
</evidence>
<evidence type="ECO:0000313" key="7">
    <source>
        <dbReference type="EMBL" id="BAZ84119.1"/>
    </source>
</evidence>
<dbReference type="EMBL" id="AP018316">
    <property type="protein sequence ID" value="BAZ84119.1"/>
    <property type="molecule type" value="Genomic_DNA"/>
</dbReference>
<dbReference type="InterPro" id="IPR002941">
    <property type="entry name" value="DNA_methylase_N4/N6"/>
</dbReference>
<reference evidence="7 8" key="1">
    <citation type="submission" date="2017-06" db="EMBL/GenBank/DDBJ databases">
        <title>Genome sequencing of cyanobaciteial culture collection at National Institute for Environmental Studies (NIES).</title>
        <authorList>
            <person name="Hirose Y."/>
            <person name="Shimura Y."/>
            <person name="Fujisawa T."/>
            <person name="Nakamura Y."/>
            <person name="Kawachi M."/>
        </authorList>
    </citation>
    <scope>NUCLEOTIDE SEQUENCE [LARGE SCALE GENOMIC DNA]</scope>
    <source>
        <strain evidence="7 8">NIES-806</strain>
    </source>
</reference>
<dbReference type="Proteomes" id="UP000218702">
    <property type="component" value="Chromosome"/>
</dbReference>
<feature type="compositionally biased region" description="Low complexity" evidence="5">
    <location>
        <begin position="540"/>
        <end position="559"/>
    </location>
</feature>